<dbReference type="PANTHER" id="PTHR19134">
    <property type="entry name" value="RECEPTOR-TYPE TYROSINE-PROTEIN PHOSPHATASE"/>
    <property type="match status" value="1"/>
</dbReference>
<keyword evidence="5" id="KW-1185">Reference proteome</keyword>
<dbReference type="InterPro" id="IPR000242">
    <property type="entry name" value="PTP_cat"/>
</dbReference>
<dbReference type="Gene3D" id="3.90.190.10">
    <property type="entry name" value="Protein tyrosine phosphatase superfamily"/>
    <property type="match status" value="1"/>
</dbReference>
<dbReference type="GO" id="GO:0004725">
    <property type="term" value="F:protein tyrosine phosphatase activity"/>
    <property type="evidence" value="ECO:0007669"/>
    <property type="project" value="InterPro"/>
</dbReference>
<evidence type="ECO:0000259" key="3">
    <source>
        <dbReference type="PROSITE" id="PS50055"/>
    </source>
</evidence>
<dbReference type="Pfam" id="PF00102">
    <property type="entry name" value="Y_phosphatase"/>
    <property type="match status" value="1"/>
</dbReference>
<keyword evidence="2" id="KW-0812">Transmembrane</keyword>
<dbReference type="InterPro" id="IPR029021">
    <property type="entry name" value="Prot-tyrosine_phosphatase-like"/>
</dbReference>
<dbReference type="InterPro" id="IPR050348">
    <property type="entry name" value="Protein-Tyr_Phosphatase"/>
</dbReference>
<evidence type="ECO:0000256" key="2">
    <source>
        <dbReference type="SAM" id="Phobius"/>
    </source>
</evidence>
<dbReference type="PROSITE" id="PS50055">
    <property type="entry name" value="TYR_PHOSPHATASE_PTP"/>
    <property type="match status" value="1"/>
</dbReference>
<dbReference type="CDD" id="cd00047">
    <property type="entry name" value="PTPc"/>
    <property type="match status" value="1"/>
</dbReference>
<dbReference type="SMART" id="SM00194">
    <property type="entry name" value="PTPc"/>
    <property type="match status" value="1"/>
</dbReference>
<proteinExistence type="predicted"/>
<dbReference type="STRING" id="307972.A0A2G8JTH0"/>
<comment type="caution">
    <text evidence="4">The sequence shown here is derived from an EMBL/GenBank/DDBJ whole genome shotgun (WGS) entry which is preliminary data.</text>
</comment>
<dbReference type="SUPFAM" id="SSF52799">
    <property type="entry name" value="(Phosphotyrosine protein) phosphatases II"/>
    <property type="match status" value="1"/>
</dbReference>
<protein>
    <submittedName>
        <fullName evidence="4">Putative receptor-type tyrosine-protein phosphatase alpha</fullName>
    </submittedName>
</protein>
<dbReference type="OrthoDB" id="165498at2759"/>
<evidence type="ECO:0000313" key="4">
    <source>
        <dbReference type="EMBL" id="PIK39033.1"/>
    </source>
</evidence>
<name>A0A2G8JTH0_STIJA</name>
<dbReference type="Proteomes" id="UP000230750">
    <property type="component" value="Unassembled WGS sequence"/>
</dbReference>
<keyword evidence="2" id="KW-1133">Transmembrane helix</keyword>
<dbReference type="EMBL" id="MRZV01001285">
    <property type="protein sequence ID" value="PIK39033.1"/>
    <property type="molecule type" value="Genomic_DNA"/>
</dbReference>
<evidence type="ECO:0000313" key="5">
    <source>
        <dbReference type="Proteomes" id="UP000230750"/>
    </source>
</evidence>
<dbReference type="PANTHER" id="PTHR19134:SF531">
    <property type="entry name" value="TYROSINE-PROTEIN PHOSPHATASE LAR"/>
    <property type="match status" value="1"/>
</dbReference>
<evidence type="ECO:0000256" key="1">
    <source>
        <dbReference type="SAM" id="MobiDB-lite"/>
    </source>
</evidence>
<reference evidence="4 5" key="1">
    <citation type="journal article" date="2017" name="PLoS Biol.">
        <title>The sea cucumber genome provides insights into morphological evolution and visceral regeneration.</title>
        <authorList>
            <person name="Zhang X."/>
            <person name="Sun L."/>
            <person name="Yuan J."/>
            <person name="Sun Y."/>
            <person name="Gao Y."/>
            <person name="Zhang L."/>
            <person name="Li S."/>
            <person name="Dai H."/>
            <person name="Hamel J.F."/>
            <person name="Liu C."/>
            <person name="Yu Y."/>
            <person name="Liu S."/>
            <person name="Lin W."/>
            <person name="Guo K."/>
            <person name="Jin S."/>
            <person name="Xu P."/>
            <person name="Storey K.B."/>
            <person name="Huan P."/>
            <person name="Zhang T."/>
            <person name="Zhou Y."/>
            <person name="Zhang J."/>
            <person name="Lin C."/>
            <person name="Li X."/>
            <person name="Xing L."/>
            <person name="Huo D."/>
            <person name="Sun M."/>
            <person name="Wang L."/>
            <person name="Mercier A."/>
            <person name="Li F."/>
            <person name="Yang H."/>
            <person name="Xiang J."/>
        </authorList>
    </citation>
    <scope>NUCLEOTIDE SEQUENCE [LARGE SCALE GENOMIC DNA]</scope>
    <source>
        <strain evidence="4">Shaxun</strain>
        <tissue evidence="4">Muscle</tissue>
    </source>
</reference>
<accession>A0A2G8JTH0</accession>
<dbReference type="PRINTS" id="PR00700">
    <property type="entry name" value="PRTYPHPHTASE"/>
</dbReference>
<keyword evidence="4" id="KW-0675">Receptor</keyword>
<organism evidence="4 5">
    <name type="scientific">Stichopus japonicus</name>
    <name type="common">Sea cucumber</name>
    <dbReference type="NCBI Taxonomy" id="307972"/>
    <lineage>
        <taxon>Eukaryota</taxon>
        <taxon>Metazoa</taxon>
        <taxon>Echinodermata</taxon>
        <taxon>Eleutherozoa</taxon>
        <taxon>Echinozoa</taxon>
        <taxon>Holothuroidea</taxon>
        <taxon>Aspidochirotacea</taxon>
        <taxon>Aspidochirotida</taxon>
        <taxon>Stichopodidae</taxon>
        <taxon>Apostichopus</taxon>
    </lineage>
</organism>
<feature type="domain" description="Tyrosine-protein phosphatase" evidence="3">
    <location>
        <begin position="1"/>
        <end position="237"/>
    </location>
</feature>
<keyword evidence="2" id="KW-0472">Membrane</keyword>
<gene>
    <name evidence="4" type="ORF">BSL78_24129</name>
</gene>
<feature type="transmembrane region" description="Helical" evidence="2">
    <location>
        <begin position="232"/>
        <end position="254"/>
    </location>
</feature>
<dbReference type="AlphaFoldDB" id="A0A2G8JTH0"/>
<sequence length="271" mass="30803">MQALSKIKEFHESPESLKGRAEVNSHKNRFPDIIPSDLCRPILKSEGITLGSNDYINATNVPENGLILTQAPMITILEDFWRLVYDYKCSRIIMLNEIQKPDKASSAIKYWPDSGNIPFGSMNVECTNTRKQDNYSERQFSVFHQSSEESVSVEHLAFHGSMKKDEDIPKLIDFFIQLAEKKMSGKTIVQCINGVSLSAVYAVVMAQMESLNTYGTCDVYLCVRRLRKKNPILILTQVGIITFESLLLSIHFILLSHLCLFKYLSLLLDLN</sequence>
<feature type="region of interest" description="Disordered" evidence="1">
    <location>
        <begin position="1"/>
        <end position="22"/>
    </location>
</feature>